<comment type="PTM">
    <text evidence="32">Palmitoylation of the transmembrane protein and of Env polyprotein (prior to its proteolytic cleavage) is essential for their association with host cell membrane lipid rafts. Palmitoylation is therefore required for envelope trafficking to classical lipid rafts, but not for viral replication.</text>
</comment>
<evidence type="ECO:0000256" key="22">
    <source>
        <dbReference type="ARBA" id="ARBA00022989"/>
    </source>
</evidence>
<feature type="region of interest" description="CD4-binding loop" evidence="32">
    <location>
        <begin position="354"/>
        <end position="364"/>
    </location>
</feature>
<keyword evidence="21 32" id="KW-1164">Virus endocytosis by host</keyword>
<dbReference type="HAMAP" id="MF_04083">
    <property type="entry name" value="HIV_ENV"/>
    <property type="match status" value="1"/>
</dbReference>
<dbReference type="GO" id="GO:0044175">
    <property type="term" value="C:host cell endosome membrane"/>
    <property type="evidence" value="ECO:0007669"/>
    <property type="project" value="UniProtKB-SubCell"/>
</dbReference>
<keyword evidence="19 32" id="KW-1043">Host membrane</keyword>
<keyword evidence="27 32" id="KW-1015">Disulfide bond</keyword>
<dbReference type="GO" id="GO:0052031">
    <property type="term" value="P:symbiont-mediated perturbation of host defense response"/>
    <property type="evidence" value="ECO:0007669"/>
    <property type="project" value="UniProtKB-UniRule"/>
</dbReference>
<evidence type="ECO:0000259" key="34">
    <source>
        <dbReference type="Pfam" id="PF00516"/>
    </source>
</evidence>
<evidence type="ECO:0000256" key="6">
    <source>
        <dbReference type="ARBA" id="ARBA00004650"/>
    </source>
</evidence>
<dbReference type="GO" id="GO:1903911">
    <property type="term" value="P:positive regulation of receptor clustering"/>
    <property type="evidence" value="ECO:0007669"/>
    <property type="project" value="UniProtKB-UniRule"/>
</dbReference>
<evidence type="ECO:0000256" key="29">
    <source>
        <dbReference type="ARBA" id="ARBA00023280"/>
    </source>
</evidence>
<evidence type="ECO:0000256" key="19">
    <source>
        <dbReference type="ARBA" id="ARBA00022870"/>
    </source>
</evidence>
<keyword evidence="30 32" id="KW-0449">Lipoprotein</keyword>
<dbReference type="GO" id="GO:0019031">
    <property type="term" value="C:viral envelope"/>
    <property type="evidence" value="ECO:0007669"/>
    <property type="project" value="UniProtKB-KW"/>
</dbReference>
<feature type="chain" id="PRO_5023390252" description="Transmembrane protein gp41" evidence="32">
    <location>
        <begin position="500"/>
        <end position="851"/>
    </location>
</feature>
<comment type="subcellular location">
    <molecule>Transmembrane protein gp41</molecule>
    <subcellularLocation>
        <location evidence="32">Virion membrane</location>
        <topology evidence="32">Single-pass type I membrane protein</topology>
    </subcellularLocation>
    <subcellularLocation>
        <location evidence="32">Host cell membrane</location>
        <topology evidence="32">Single-pass type I membrane protein</topology>
    </subcellularLocation>
    <subcellularLocation>
        <location evidence="32">Host endosome membrane</location>
        <topology evidence="32">Single-pass type I membrane protein</topology>
    </subcellularLocation>
    <text evidence="32">It is probably concentrated at the site of budding and incorporated into the virions possibly by contacts between the cytoplasmic tail of Env and the N-terminus of Gag.</text>
</comment>
<keyword evidence="28 32" id="KW-0325">Glycoprotein</keyword>
<dbReference type="GO" id="GO:1903908">
    <property type="term" value="P:positive regulation of plasma membrane raft polarization"/>
    <property type="evidence" value="ECO:0007669"/>
    <property type="project" value="UniProtKB-UniRule"/>
</dbReference>
<dbReference type="GO" id="GO:0039654">
    <property type="term" value="P:fusion of virus membrane with host endosome membrane"/>
    <property type="evidence" value="ECO:0007669"/>
    <property type="project" value="UniProtKB-UniRule"/>
</dbReference>
<feature type="domain" description="Human immunodeficiency virus 1 envelope glycoprotein Gp120" evidence="34">
    <location>
        <begin position="131"/>
        <end position="499"/>
    </location>
</feature>
<evidence type="ECO:0000256" key="1">
    <source>
        <dbReference type="ARBA" id="ARBA00004402"/>
    </source>
</evidence>
<evidence type="ECO:0000256" key="30">
    <source>
        <dbReference type="ARBA" id="ARBA00023288"/>
    </source>
</evidence>
<dbReference type="SUPFAM" id="SSF56502">
    <property type="entry name" value="gp120 core"/>
    <property type="match status" value="2"/>
</dbReference>
<evidence type="ECO:0000256" key="4">
    <source>
        <dbReference type="ARBA" id="ARBA00004563"/>
    </source>
</evidence>
<comment type="domain">
    <text evidence="32 33">The 17 amino acids long immunosuppressive region is present in many retroviral envelope proteins. Synthetic peptides derived from this relatively conserved sequence inhibit immune function in vitro and in vivo.</text>
</comment>
<dbReference type="FunFam" id="1.10.287.210:FF:000001">
    <property type="entry name" value="Envelope glycoprotein gp160"/>
    <property type="match status" value="1"/>
</dbReference>
<keyword evidence="25 32" id="KW-0472">Membrane</keyword>
<evidence type="ECO:0000256" key="13">
    <source>
        <dbReference type="ARBA" id="ARBA00022685"/>
    </source>
</evidence>
<dbReference type="GO" id="GO:0020002">
    <property type="term" value="C:host cell plasma membrane"/>
    <property type="evidence" value="ECO:0007669"/>
    <property type="project" value="UniProtKB-SubCell"/>
</dbReference>
<feature type="site" description="Cleavage; by host furin" evidence="32">
    <location>
        <begin position="499"/>
        <end position="500"/>
    </location>
</feature>
<keyword evidence="8 32" id="KW-1170">Fusion of virus membrane with host endosomal membrane</keyword>
<dbReference type="GO" id="GO:0019064">
    <property type="term" value="P:fusion of virus membrane with host plasma membrane"/>
    <property type="evidence" value="ECO:0007669"/>
    <property type="project" value="UniProtKB-UniRule"/>
</dbReference>
<comment type="miscellaneous">
    <text evidence="32">Inhibitors targeting HIV-1 viral envelope proteins are used as antiretroviral drugs. Attachment of virions to the cell surface via non-specific interactions and CD4 binding can be blocked by inhibitors that include cyanovirin-N, cyclotriazadisulfonamide analogs, PRO 2000, TNX 355 and PRO 542. In addition, BMS 806 can block CD4-induced conformational changes. Env interactions with the coreceptor molecules can be targeted by CCR5 antagonists including SCH-D, maraviroc (UK 427857) and aplaviroc (GW 873140), and the CXCR4 antagonist AMD 070. Fusion of viral and cellular membranes can be inhibited by peptides such as enfuvirtide and tifuvirtide (T 1249). Resistance to inhibitors associated with mutations in Env are observed. Most of the time, single mutations confer only a modest reduction in drug susceptibility. Combination of several mutations is usually required to develop a high-level drug resistance.</text>
</comment>
<evidence type="ECO:0000256" key="24">
    <source>
        <dbReference type="ARBA" id="ARBA00023054"/>
    </source>
</evidence>
<comment type="similarity">
    <text evidence="32">Belongs to the HIV-1 env protein family.</text>
</comment>
<comment type="subunit">
    <text evidence="32">The mature envelope protein (Env) consists of a homotrimer of non-covalently associated gp120-gp41 heterodimers. The resulting complex protrudes from the virus surface as a spike. There seems to be as few as 10 spikes on the average virion. Surface protein gp120 interacts with host CD4, CCR5 and CXCR4. Gp120 also interacts with the C-type lectins CD209/DC-SIGN and CLEC4M/DC-SIGNR (collectively referred to as DC-SIGN(R)). Gp120 and gp41 interact with GalCer. Gp120 interacts with host ITGA4/ITGB7 complex; on CD4+ T-cells, this interaction results in rapid activation of integrin ITGAL/LFA-1, which facilitates efficient cell-to-cell spreading of HIV-1. Gp120 interacts with cell-associated heparan sulfate; this interaction increases virus infectivity on permissive cells and may be involved in infection of CD4- cells.</text>
</comment>
<comment type="subcellular location">
    <subcellularLocation>
        <location evidence="3">Host cell membrane</location>
        <topology evidence="3">Peripheral membrane protein</topology>
    </subcellularLocation>
    <subcellularLocation>
        <location evidence="1">Host cell membrane</location>
        <topology evidence="1">Single-pass type I membrane protein</topology>
    </subcellularLocation>
    <subcellularLocation>
        <location evidence="2">Host endosome membrane</location>
        <topology evidence="2">Peripheral membrane protein</topology>
    </subcellularLocation>
    <subcellularLocation>
        <location evidence="5">Host endosome membrane</location>
        <topology evidence="5">Single-pass type I membrane protein</topology>
    </subcellularLocation>
    <subcellularLocation>
        <location evidence="6">Virion membrane</location>
        <topology evidence="6">Peripheral membrane protein</topology>
    </subcellularLocation>
    <subcellularLocation>
        <location evidence="4">Virion membrane</location>
        <topology evidence="4">Single-pass type I membrane protein</topology>
    </subcellularLocation>
</comment>
<evidence type="ECO:0000256" key="31">
    <source>
        <dbReference type="ARBA" id="ARBA00023296"/>
    </source>
</evidence>
<comment type="PTM">
    <text evidence="32">Highly glycosylated by host. The high number of glycan on the protein is reffered to as 'glycan shield' because it contributes to hide protein sequence from adaptive immune system.</text>
</comment>
<dbReference type="Pfam" id="PF00516">
    <property type="entry name" value="GP120"/>
    <property type="match status" value="1"/>
</dbReference>
<gene>
    <name evidence="32 36" type="primary">env</name>
</gene>
<comment type="domain">
    <text evidence="32">The membrane proximal external region (MPER) present in gp41 is a tryptophan-rich region recognized by the antibodies 2F5, Z13, and 4E10. MPER seems to play a role in fusion.</text>
</comment>
<keyword evidence="18 32" id="KW-0946">Virion</keyword>
<dbReference type="InterPro" id="IPR036377">
    <property type="entry name" value="Gp120_core_sf"/>
</dbReference>
<dbReference type="Gene3D" id="2.170.40.20">
    <property type="entry name" value="Human immunodeficiency virus 1, Gp160, envelope glycoprotein"/>
    <property type="match status" value="2"/>
</dbReference>
<comment type="PTM">
    <text evidence="32">Specific enzymatic cleavages in vivo yield mature proteins. Envelope glycoproteins are synthesized as a inactive precursor that is heavily N-glycosylated and processed likely by host cell furin in the Golgi to yield the mature SU and TM proteins. The cleavage site between SU and TM requires the minimal sequence [KR]-X-[KR]-R. About 2 of the 9 disulfide bonds of gp41 are reduced by P4HB/PDI, following binding to CD4 receptor.</text>
</comment>
<feature type="transmembrane region" description="Helical" evidence="33">
    <location>
        <begin position="666"/>
        <end position="693"/>
    </location>
</feature>
<evidence type="ECO:0000256" key="10">
    <source>
        <dbReference type="ARBA" id="ARBA00022570"/>
    </source>
</evidence>
<dbReference type="CDD" id="cd09909">
    <property type="entry name" value="HIV-1-like_HR1-HR2"/>
    <property type="match status" value="1"/>
</dbReference>
<proteinExistence type="inferred from homology"/>
<keyword evidence="15 32" id="KW-0053">Apoptosis</keyword>
<evidence type="ECO:0000256" key="12">
    <source>
        <dbReference type="ARBA" id="ARBA00022595"/>
    </source>
</evidence>
<dbReference type="GO" id="GO:0075512">
    <property type="term" value="P:clathrin-dependent endocytosis of virus by host cell"/>
    <property type="evidence" value="ECO:0007669"/>
    <property type="project" value="UniProtKB-UniRule"/>
</dbReference>
<evidence type="ECO:0000256" key="3">
    <source>
        <dbReference type="ARBA" id="ARBA00004505"/>
    </source>
</evidence>
<feature type="lipid moiety-binding region" description="S-palmitoyl cysteine; by host" evidence="32">
    <location>
        <position position="832"/>
    </location>
</feature>
<evidence type="ECO:0000256" key="17">
    <source>
        <dbReference type="ARBA" id="ARBA00022804"/>
    </source>
</evidence>
<feature type="disulfide bond" evidence="32">
    <location>
        <begin position="220"/>
        <end position="231"/>
    </location>
</feature>
<evidence type="ECO:0000256" key="7">
    <source>
        <dbReference type="ARBA" id="ARBA00022506"/>
    </source>
</evidence>
<feature type="short sequence motif" description="YXXL motif; contains endocytosis signal" evidence="32">
    <location>
        <begin position="700"/>
        <end position="703"/>
    </location>
</feature>
<evidence type="ECO:0000256" key="9">
    <source>
        <dbReference type="ARBA" id="ARBA00022511"/>
    </source>
</evidence>
<keyword evidence="16 32" id="KW-0732">Signal</keyword>
<dbReference type="InterPro" id="IPR037527">
    <property type="entry name" value="Gp160"/>
</dbReference>
<dbReference type="InterPro" id="IPR000777">
    <property type="entry name" value="HIV1_Gp120"/>
</dbReference>
<accession>T2CSW8</accession>
<keyword evidence="26 32" id="KW-0564">Palmitate</keyword>
<feature type="lipid moiety-binding region" description="S-palmitoyl cysteine; by host" evidence="32">
    <location>
        <position position="752"/>
    </location>
</feature>
<evidence type="ECO:0000256" key="16">
    <source>
        <dbReference type="ARBA" id="ARBA00022729"/>
    </source>
</evidence>
<dbReference type="FunFam" id="1.20.5.490:FF:000001">
    <property type="entry name" value="Envelope glycoprotein gp160"/>
    <property type="match status" value="1"/>
</dbReference>
<feature type="coiled-coil region" evidence="32">
    <location>
        <begin position="621"/>
        <end position="655"/>
    </location>
</feature>
<feature type="region of interest" description="Fusion peptide" evidence="32">
    <location>
        <begin position="500"/>
        <end position="520"/>
    </location>
</feature>
<dbReference type="SUPFAM" id="SSF58069">
    <property type="entry name" value="Virus ectodomain"/>
    <property type="match status" value="1"/>
</dbReference>
<evidence type="ECO:0000313" key="36">
    <source>
        <dbReference type="EMBL" id="AGV36424.1"/>
    </source>
</evidence>
<evidence type="ECO:0000256" key="21">
    <source>
        <dbReference type="ARBA" id="ARBA00022890"/>
    </source>
</evidence>
<dbReference type="GO" id="GO:0005198">
    <property type="term" value="F:structural molecule activity"/>
    <property type="evidence" value="ECO:0007669"/>
    <property type="project" value="UniProtKB-UniRule"/>
</dbReference>
<sequence>MRVTETKKNCQQWWIWGILGFWMLMICNGEGLWVTVYYGVPVWKEAKTTLFCASDAKAYEKEVHNVWATRACVPTDPNPQEMVLGNVTENFNMWKNDMVDQMHEDIISLWDQSLKPCVKLTPLCVTLSCKNVTYNDTCHGSSCGEIKNCTFNVTTELRDKKKKESAVFYRLDIVPLDESSNIYRLINCNTSVITQACPKVSFDPIPIHYCAPAGYAILKCNNKTFNGTGPCSNVSTVQCTHGIKPVVSTQLLLNGSLAEEEIIIRSENLTNNAKTIIVHLNKSVEINCTRPNNNTRKSMRIGPGQTFYATGGIIGDIRQAHCNISQEEWNRTLQRVGKKLQEYFPNKTIKFEPSSGGDLEITTHSFNCGGEFFYCNTSGLFNGTFNGTYMPNNTGSNSSSTITLQCRIKQIINMWQEVGRAMYAPPIAGNITCRSNITGLLLTRDGGNTTNNTEIFRPGGGNMKDNWRSELYKYKVVEIKPLGIAPTKAKRRVVEREKRAVGIGAVFLGFLGAAGSTMGAASITLTVQARQLLSGIVQQQSNLLRAIEAQQHMLQLTVWGIKQLQARVLAIERYLKDQQLLGMWGCSGKLICTTALSWNSSWSNRTQADIWDNMTWMQWDREISNYTDTIYRLLEDSQNQQEKNEKDLLALDSWKNLWNWFSITNWLWYIKIFIMIVGGLIGLRIIFAVLSIVNRVRQGYSPLSFQTLIPNPRGPDRLGRIEEEGGEQDRNRSIRLVSGFLSLAWDDLRSLCLFSYHRLRDFILIVVRAVELLGRSSLRGLQRGWETLKYLGSLVQYWGVELKKSAISLFDIIAIAVAEGTDRIIELIQRICRAIRNIPTRIRQGFETALL</sequence>
<evidence type="ECO:0000256" key="33">
    <source>
        <dbReference type="RuleBase" id="RU363095"/>
    </source>
</evidence>
<keyword evidence="23 32" id="KW-1039">Host endosome</keyword>
<evidence type="ECO:0000256" key="18">
    <source>
        <dbReference type="ARBA" id="ARBA00022844"/>
    </source>
</evidence>
<keyword evidence="17 32" id="KW-1161">Viral attachment to host cell</keyword>
<feature type="disulfide bond" evidence="32">
    <location>
        <begin position="52"/>
        <end position="72"/>
    </location>
</feature>
<keyword evidence="24 32" id="KW-0175">Coiled coil</keyword>
<dbReference type="InterPro" id="IPR000328">
    <property type="entry name" value="GP41-like"/>
</dbReference>
<keyword evidence="11 32" id="KW-0945">Host-virus interaction</keyword>
<organismHost>
    <name type="scientific">Homo sapiens</name>
    <name type="common">Human</name>
    <dbReference type="NCBI Taxonomy" id="9606"/>
</organismHost>
<dbReference type="FunFam" id="2.170.40.20:FF:000004">
    <property type="entry name" value="Envelope glycoprotein gp160"/>
    <property type="match status" value="1"/>
</dbReference>
<keyword evidence="20 32" id="KW-0261">Viral envelope protein</keyword>
<evidence type="ECO:0000256" key="20">
    <source>
        <dbReference type="ARBA" id="ARBA00022879"/>
    </source>
</evidence>
<feature type="transmembrane region" description="Helical" evidence="33">
    <location>
        <begin position="500"/>
        <end position="523"/>
    </location>
</feature>
<dbReference type="GO" id="GO:0016020">
    <property type="term" value="C:membrane"/>
    <property type="evidence" value="ECO:0007669"/>
    <property type="project" value="UniProtKB-UniRule"/>
</dbReference>
<evidence type="ECO:0000256" key="15">
    <source>
        <dbReference type="ARBA" id="ARBA00022703"/>
    </source>
</evidence>
<dbReference type="GO" id="GO:0055036">
    <property type="term" value="C:virion membrane"/>
    <property type="evidence" value="ECO:0007669"/>
    <property type="project" value="UniProtKB-SubCell"/>
</dbReference>
<comment type="domain">
    <text evidence="32">Some of the most genetically diverse regions of the viral genome are present in Env. They are called variable regions 1 through 5 (V1 through V5). Coreceptor usage of gp120 is determined mainly by the primary structure of the third variable region (V3) in the outer domain of gp120. The sequence of V3 determines which coreceptor, CCR5 and/or CXCR4 (corresponding to R5/macrophage, X4/T cell and R5X4/T cell and macrophage tropism), is used to trigger the fusion potential of the Env complex, and hence which cells the virus can infect. Binding to CCR5 involves a region adjacent in addition to V3.</text>
</comment>
<feature type="transmembrane region" description="Helical" evidence="33">
    <location>
        <begin position="13"/>
        <end position="40"/>
    </location>
</feature>
<keyword evidence="10 32" id="KW-1165">Clathrin-mediated endocytosis of virus by host</keyword>
<feature type="disulfide bond" evidence="32">
    <location>
        <begin position="210"/>
        <end position="239"/>
    </location>
</feature>
<evidence type="ECO:0000259" key="35">
    <source>
        <dbReference type="Pfam" id="PF00517"/>
    </source>
</evidence>
<name>T2CSW8_HV1</name>
<comment type="function">
    <text evidence="32">Envelope glycoprotein gp160: Oligomerizes in the host endoplasmic reticulum into predominantly trimers. In a second time, gp160 transits in the host Golgi, where glycosylation is completed. The precursor is then proteolytically cleaved in the trans-Golgi and thereby activated by cellular furin or furin-like proteases to produce gp120 and gp41.</text>
</comment>
<comment type="function">
    <text evidence="32">Surface protein gp120: Attaches the virus to the host lymphoid cell by binding to the primary receptor CD4. This interaction induces a structural rearrangement creating a high affinity binding site for a chemokine coreceptor like CXCR4 and/or CCR5. Acts as a ligand for CD209/DC-SIGN and CLEC4M/DC-SIGNR, which are respectively found on dendritic cells (DCs), and on endothelial cells of liver sinusoids and lymph node sinuses. These interactions allow capture of viral particles at mucosal surfaces by these cells and subsequent transmission to permissive cells. HIV subverts the migration properties of dendritic cells to gain access to CD4+ T-cells in lymph nodes. Virus transmission to permissive T-cells occurs either in trans (without DCs infection, through viral capture and transmission), or in cis (following DCs productive infection, through the usual CD4-gp120 interaction), thereby inducing a robust infection. In trans infection, bound virions remain infectious over days and it is proposed that they are not degraded, but protected in non-lysosomal acidic organelles within the DCs close to the cell membrane thus contributing to the viral infectious potential during DCs' migration from the periphery to the lymphoid tissues. On arrival at lymphoid tissues, intact virions recycle back to DCs' cell surface allowing virus transmission to CD4+ T-cells.</text>
</comment>
<comment type="caution">
    <text evidence="32 33">Lacks conserved residue(s) required for the propagation of feature annotation.</text>
</comment>
<organism evidence="36">
    <name type="scientific">Human immunodeficiency virus type 1</name>
    <name type="common">HIV-1</name>
    <dbReference type="NCBI Taxonomy" id="11676"/>
    <lineage>
        <taxon>Viruses</taxon>
        <taxon>Riboviria</taxon>
        <taxon>Pararnavirae</taxon>
        <taxon>Artverviricota</taxon>
        <taxon>Revtraviricetes</taxon>
        <taxon>Ortervirales</taxon>
        <taxon>Retroviridae</taxon>
        <taxon>Orthoretrovirinae</taxon>
        <taxon>Lentivirus</taxon>
        <taxon>Lentivirus humimdef1</taxon>
    </lineage>
</organism>
<evidence type="ECO:0000256" key="26">
    <source>
        <dbReference type="ARBA" id="ARBA00023139"/>
    </source>
</evidence>
<feature type="disulfide bond" evidence="32">
    <location>
        <begin position="586"/>
        <end position="592"/>
    </location>
</feature>
<dbReference type="EMBL" id="KC863158">
    <property type="protein sequence ID" value="AGV36424.1"/>
    <property type="molecule type" value="Genomic_DNA"/>
</dbReference>
<keyword evidence="22 32" id="KW-1133">Transmembrane helix</keyword>
<keyword evidence="29 32" id="KW-0899">Viral immunoevasion</keyword>
<evidence type="ECO:0000256" key="23">
    <source>
        <dbReference type="ARBA" id="ARBA00023046"/>
    </source>
</evidence>
<dbReference type="Gene3D" id="1.10.287.210">
    <property type="match status" value="1"/>
</dbReference>
<comment type="function">
    <text evidence="32">Transmembrane protein gp41: Acts as a class I viral fusion protein. Under the current model, the protein has at least 3 conformational states: pre-fusion native state, pre-hairpin intermediate state, and post-fusion hairpin state. During fusion of viral and target intracellular membranes, the coiled coil regions (heptad repeats) assume a trimer-of-hairpins structure, positioning the fusion peptide in close proximity to the C-terminal region of the ectodomain. The formation of this structure appears to drive apposition and subsequent fusion of viral and target cell membranes. Complete fusion occurs in host cell endosomes and is dynamin-dependent, however some lipid transfer might occur at the plasma membrane. The virus undergoes clathrin-dependent internalization long before endosomal fusion, thus minimizing the surface exposure of conserved viral epitopes during fusion and reducing the efficacy of inhibitors targeting these epitopes. Membranes fusion leads to delivery of the nucleocapsid into the cytoplasm.</text>
</comment>
<protein>
    <recommendedName>
        <fullName evidence="32">Envelope glycoprotein gp160</fullName>
    </recommendedName>
    <alternativeName>
        <fullName evidence="32">Env polyprotein</fullName>
    </alternativeName>
    <component>
        <recommendedName>
            <fullName evidence="32">Surface protein gp120</fullName>
            <shortName evidence="32">SU</shortName>
        </recommendedName>
        <alternativeName>
            <fullName evidence="32">Glycoprotein 120</fullName>
            <shortName evidence="32">gp120</shortName>
        </alternativeName>
    </component>
    <component>
        <recommendedName>
            <fullName evidence="32">Transmembrane protein gp41</fullName>
            <shortName evidence="32">TM</shortName>
        </recommendedName>
        <alternativeName>
            <fullName evidence="32">Glycoprotein 41</fullName>
            <shortName evidence="32">gp41</shortName>
        </alternativeName>
    </component>
</protein>
<dbReference type="Gene3D" id="1.20.5.490">
    <property type="entry name" value="Single helix bin"/>
    <property type="match status" value="1"/>
</dbReference>
<evidence type="ECO:0000256" key="27">
    <source>
        <dbReference type="ARBA" id="ARBA00023157"/>
    </source>
</evidence>
<dbReference type="GO" id="GO:0019082">
    <property type="term" value="P:viral protein processing"/>
    <property type="evidence" value="ECO:0007669"/>
    <property type="project" value="UniProtKB-UniRule"/>
</dbReference>
<comment type="domain">
    <text evidence="32">The CD4-binding region is targeted by the antibody b12.</text>
</comment>
<reference evidence="36" key="1">
    <citation type="journal article" date="2013" name="J. Virol.">
        <title>Comparison of viral Env proteins from acute and chronic infections with subtype C human immunodeficiency virus type 1 identifies differences in glycosylation and CCR5 utilization and suggests a new strategy for immunogen design.</title>
        <authorList>
            <person name="Ping L.H."/>
            <person name="Joseph S.B."/>
            <person name="Anderson J.A."/>
            <person name="Abrahams M.R."/>
            <person name="Salazar-Gonzalez J.F."/>
            <person name="Kincer L.P."/>
            <person name="Treurnicht F.K."/>
            <person name="Arney L."/>
            <person name="Ojeda S."/>
            <person name="Zhang M."/>
            <person name="Keys J."/>
            <person name="Potter E.L."/>
            <person name="Chu H."/>
            <person name="Moore P."/>
            <person name="Salazar M.G."/>
            <person name="Iyer S."/>
            <person name="Jabara C."/>
            <person name="Kirchherr J."/>
            <person name="Mapanje C."/>
            <person name="Ngandu N."/>
            <person name="Seoighe C."/>
            <person name="Hoffman I."/>
            <person name="Gao F."/>
            <person name="Tang Y."/>
            <person name="Labranche C."/>
            <person name="Lee B."/>
            <person name="Saville A."/>
            <person name="Vermeulen M."/>
            <person name="Fiscus S."/>
            <person name="Morris L."/>
            <person name="Karim S.A."/>
            <person name="Haynes B.F."/>
            <person name="Shaw G.M."/>
            <person name="Korber B.T."/>
            <person name="Hahn B.H."/>
            <person name="Cohen M.S."/>
            <person name="Montefiori D."/>
            <person name="Williamson C."/>
            <person name="Swanstrom R."/>
        </authorList>
    </citation>
    <scope>NUCLEOTIDE SEQUENCE</scope>
    <source>
        <strain evidence="36">C061F12</strain>
    </source>
</reference>
<evidence type="ECO:0000256" key="2">
    <source>
        <dbReference type="ARBA" id="ARBA00004433"/>
    </source>
</evidence>
<comment type="subcellular location">
    <molecule>Surface protein gp120</molecule>
    <subcellularLocation>
        <location evidence="32">Virion membrane</location>
        <topology evidence="32">Peripheral membrane protein</topology>
    </subcellularLocation>
    <subcellularLocation>
        <location evidence="32">Host cell membrane</location>
        <topology evidence="32">Peripheral membrane protein</topology>
    </subcellularLocation>
    <subcellularLocation>
        <location evidence="32">Host endosome membrane</location>
        <topology evidence="32">Single-pass type I membrane protein</topology>
    </subcellularLocation>
    <text evidence="32">The surface protein is not anchored to the viral envelope, but associates with the extravirion surface through its binding to TM. It is probably concentrated at the site of budding and incorporated into the virions possibly by contacts between the cytoplasmic tail of Env and the N-terminus of Gag.</text>
</comment>
<feature type="short sequence motif" description="Di-leucine internalization motif" evidence="32">
    <location>
        <begin position="850"/>
        <end position="851"/>
    </location>
</feature>
<keyword evidence="31 32" id="KW-1160">Virus entry into host cell</keyword>
<dbReference type="Pfam" id="PF00517">
    <property type="entry name" value="GP41"/>
    <property type="match status" value="1"/>
</dbReference>
<feature type="region of interest" description="V2" evidence="32">
    <location>
        <begin position="149"/>
        <end position="188"/>
    </location>
</feature>
<feature type="region of interest" description="V5" evidence="32">
    <location>
        <begin position="449"/>
        <end position="459"/>
    </location>
</feature>
<keyword evidence="9 32" id="KW-1032">Host cell membrane</keyword>
<evidence type="ECO:0000256" key="14">
    <source>
        <dbReference type="ARBA" id="ARBA00022692"/>
    </source>
</evidence>
<comment type="domain">
    <text evidence="32">The YXXL motif is involved in determining the exact site of viral release at the surface of infected mononuclear cells and promotes endocytosis. YXXL and di-leucine endocytosis motifs interact directly or indirectly with the clathrin adapter complexes, opperate independently, and their activities are not additive.</text>
</comment>
<feature type="region of interest" description="Immunosuppression" evidence="32">
    <location>
        <begin position="562"/>
        <end position="580"/>
    </location>
</feature>
<keyword evidence="7 32" id="KW-1168">Fusion of virus membrane with host membrane</keyword>
<feature type="region of interest" description="MPER; binding to GalCer" evidence="32">
    <location>
        <begin position="650"/>
        <end position="671"/>
    </location>
</feature>
<keyword evidence="13 32" id="KW-0165">Cleavage on pair of basic residues</keyword>
<keyword evidence="14 32" id="KW-0812">Transmembrane</keyword>
<feature type="domain" description="Retroviral envelope protein GP41-like" evidence="35">
    <location>
        <begin position="518"/>
        <end position="708"/>
    </location>
</feature>
<evidence type="ECO:0000256" key="28">
    <source>
        <dbReference type="ARBA" id="ARBA00023180"/>
    </source>
</evidence>
<dbReference type="GO" id="GO:0019062">
    <property type="term" value="P:virion attachment to host cell"/>
    <property type="evidence" value="ECO:0007669"/>
    <property type="project" value="UniProtKB-UniRule"/>
</dbReference>
<evidence type="ECO:0000256" key="8">
    <source>
        <dbReference type="ARBA" id="ARBA00022510"/>
    </source>
</evidence>
<reference evidence="36" key="2">
    <citation type="submission" date="2013-03" db="EMBL/GenBank/DDBJ databases">
        <authorList>
            <person name="Ping L.-H."/>
            <person name="Joseph S.B."/>
            <person name="Anderson J.A."/>
            <person name="Abrahams M.-R."/>
            <person name="Salazar-Gonzalez J.F."/>
            <person name="Kincer L.P."/>
            <person name="Treurnicht F.K."/>
            <person name="Arney L."/>
            <person name="Ojeda S."/>
            <person name="Zhang M."/>
            <person name="Keys J."/>
            <person name="Potter E.L."/>
            <person name="Chu H."/>
            <person name="Moore P."/>
            <person name="Salazar-Gonzalez M."/>
            <person name="Iyer S."/>
            <person name="Jabara C."/>
            <person name="Kirchherr J."/>
            <person name="Mapanje C."/>
            <person name="Ngandu N."/>
            <person name="Seoighe C."/>
            <person name="Hoffman I."/>
            <person name="Gao F."/>
            <person name="Tang Y."/>
            <person name="Labranche C."/>
            <person name="Lee B."/>
            <person name="Saville A."/>
            <person name="Vermeulen M."/>
            <person name="Fiscus S."/>
            <person name="Morris L."/>
            <person name="Karim S.A."/>
            <person name="Haynes B.F."/>
            <person name="Shaw G.M."/>
            <person name="Korber B.T."/>
            <person name="Hahn B.H."/>
            <person name="Cohen M.S."/>
            <person name="Montefiori D."/>
            <person name="Williamson C."/>
            <person name="Swanstrom R."/>
        </authorList>
    </citation>
    <scope>NUCLEOTIDE SEQUENCE</scope>
    <source>
        <strain evidence="36">C061F12</strain>
    </source>
</reference>
<dbReference type="FunFam" id="2.170.40.20:FF:000003">
    <property type="entry name" value="Envelope glycoprotein gp160"/>
    <property type="match status" value="1"/>
</dbReference>
<evidence type="ECO:0000256" key="25">
    <source>
        <dbReference type="ARBA" id="ARBA00023136"/>
    </source>
</evidence>
<feature type="chain" id="PRO_5023390251" description="Envelope glycoprotein gp160" evidence="32">
    <location>
        <begin position="31"/>
        <end position="851"/>
    </location>
</feature>
<keyword evidence="12 32" id="KW-1162">Viral penetration into host cytoplasm</keyword>
<evidence type="ECO:0000256" key="5">
    <source>
        <dbReference type="ARBA" id="ARBA00004578"/>
    </source>
</evidence>
<evidence type="ECO:0000256" key="32">
    <source>
        <dbReference type="HAMAP-Rule" id="MF_04083"/>
    </source>
</evidence>
<feature type="topological domain" description="Cytoplasmic" evidence="32">
    <location>
        <begin position="694"/>
        <end position="851"/>
    </location>
</feature>
<evidence type="ECO:0000256" key="11">
    <source>
        <dbReference type="ARBA" id="ARBA00022581"/>
    </source>
</evidence>
<comment type="miscellaneous">
    <text evidence="32">HIV-1 lineages are divided in three main groups, M (for Major), O (for Outlier), and N (for New, or Non-M, Non-O). The vast majority of strains found worldwide belong to the group M. Group O seems to be endemic to and largely confined to Cameroon and neighboring countries in West Central Africa, where these viruses represent a small minority of HIV-1 strains. The group N is represented by a limited number of isolates from Cameroonian persons. The group M is further subdivided in 9 clades or subtypes (A to D, F to H, J and K).</text>
</comment>